<reference evidence="2 3" key="1">
    <citation type="submission" date="2019-04" db="EMBL/GenBank/DDBJ databases">
        <authorList>
            <consortium name="GenomeTrakr network: Whole genome sequencing for foodborne pathogen traceback"/>
        </authorList>
    </citation>
    <scope>NUCLEOTIDE SEQUENCE [LARGE SCALE GENOMIC DNA]</scope>
    <source>
        <strain evidence="2 3">CFSAN072474</strain>
    </source>
</reference>
<keyword evidence="1" id="KW-1133">Transmembrane helix</keyword>
<evidence type="ECO:0000256" key="1">
    <source>
        <dbReference type="SAM" id="Phobius"/>
    </source>
</evidence>
<proteinExistence type="predicted"/>
<evidence type="ECO:0000313" key="3">
    <source>
        <dbReference type="Proteomes" id="UP000522199"/>
    </source>
</evidence>
<name>A0A823J8D5_LISMN</name>
<dbReference type="Proteomes" id="UP000522199">
    <property type="component" value="Unassembled WGS sequence"/>
</dbReference>
<keyword evidence="1" id="KW-0812">Transmembrane</keyword>
<comment type="caution">
    <text evidence="2">The sequence shown here is derived from an EMBL/GenBank/DDBJ whole genome shotgun (WGS) entry which is preliminary data.</text>
</comment>
<dbReference type="EMBL" id="AABEKY010000016">
    <property type="protein sequence ID" value="EAG9388848.1"/>
    <property type="molecule type" value="Genomic_DNA"/>
</dbReference>
<accession>A0A823J8D5</accession>
<feature type="transmembrane region" description="Helical" evidence="1">
    <location>
        <begin position="36"/>
        <end position="57"/>
    </location>
</feature>
<evidence type="ECO:0000313" key="2">
    <source>
        <dbReference type="EMBL" id="EAG9388848.1"/>
    </source>
</evidence>
<dbReference type="AlphaFoldDB" id="A0A823J8D5"/>
<feature type="transmembrane region" description="Helical" evidence="1">
    <location>
        <begin position="7"/>
        <end position="24"/>
    </location>
</feature>
<protein>
    <submittedName>
        <fullName evidence="2">Uncharacterized protein</fullName>
    </submittedName>
</protein>
<organism evidence="2 3">
    <name type="scientific">Listeria monocytogenes</name>
    <dbReference type="NCBI Taxonomy" id="1639"/>
    <lineage>
        <taxon>Bacteria</taxon>
        <taxon>Bacillati</taxon>
        <taxon>Bacillota</taxon>
        <taxon>Bacilli</taxon>
        <taxon>Bacillales</taxon>
        <taxon>Listeriaceae</taxon>
        <taxon>Listeria</taxon>
    </lineage>
</organism>
<gene>
    <name evidence="2" type="ORF">CW845_15240</name>
</gene>
<keyword evidence="1" id="KW-0472">Membrane</keyword>
<sequence length="68" mass="7521">MKNKEILGYILIGACLLISLFFSFNTDALIPNGYELALNGIVISKAIMVGISIYLTFKIGQLLIKKKE</sequence>